<dbReference type="GO" id="GO:0033389">
    <property type="term" value="P:putrescine biosynthetic process from arginine, via agmatine"/>
    <property type="evidence" value="ECO:0007669"/>
    <property type="project" value="TreeGrafter"/>
</dbReference>
<dbReference type="PANTHER" id="PTHR11358">
    <property type="entry name" value="ARGINASE/AGMATINASE"/>
    <property type="match status" value="1"/>
</dbReference>
<dbReference type="STRING" id="1380566.A0A219ASA5"/>
<dbReference type="InterPro" id="IPR006035">
    <property type="entry name" value="Ureohydrolase"/>
</dbReference>
<evidence type="ECO:0000313" key="2">
    <source>
        <dbReference type="EMBL" id="OWT43522.1"/>
    </source>
</evidence>
<dbReference type="InterPro" id="IPR023696">
    <property type="entry name" value="Ureohydrolase_dom_sf"/>
</dbReference>
<reference evidence="2 3" key="1">
    <citation type="journal article" date="2016" name="PLoS Pathog.">
        <title>Biosynthesis of antibiotic leucinostatins in bio-control fungus Purpureocillium lilacinum and their inhibition on phytophthora revealed by genome mining.</title>
        <authorList>
            <person name="Wang G."/>
            <person name="Liu Z."/>
            <person name="Lin R."/>
            <person name="Li E."/>
            <person name="Mao Z."/>
            <person name="Ling J."/>
            <person name="Yang Y."/>
            <person name="Yin W.B."/>
            <person name="Xie B."/>
        </authorList>
    </citation>
    <scope>NUCLEOTIDE SEQUENCE [LARGE SCALE GENOMIC DNA]</scope>
    <source>
        <strain evidence="2">170</strain>
    </source>
</reference>
<evidence type="ECO:0000313" key="3">
    <source>
        <dbReference type="Proteomes" id="UP000078397"/>
    </source>
</evidence>
<comment type="similarity">
    <text evidence="1">Belongs to the arginase family.</text>
</comment>
<dbReference type="KEGG" id="pchm:VFPPC_18751"/>
<comment type="caution">
    <text evidence="2">The sequence shown here is derived from an EMBL/GenBank/DDBJ whole genome shotgun (WGS) entry which is preliminary data.</text>
</comment>
<name>A0A219ASA5_METCM</name>
<dbReference type="Proteomes" id="UP000078397">
    <property type="component" value="Unassembled WGS sequence"/>
</dbReference>
<evidence type="ECO:0000256" key="1">
    <source>
        <dbReference type="PROSITE-ProRule" id="PRU00742"/>
    </source>
</evidence>
<sequence length="241" mass="26735">MRCDRLAQAVILSCQAAHALSSDAGYPQGLQHEDKDGRQRFWVHDNEFDGHKLPFGFAGLNTFAKLPYENCFENDGLNAPKFDIAILGAPHDTVSRAQVLHEDPDIHMTQNSRPSECHFESHICSSANVNSEDRHCTARCKIWAIWNPGRRDPLHDWAKVVDCGDAPMPWLDNRAALKTLDLAHVLVSGCPAANPAKSLGPRIVMLGGDHTTTLSALRSTYRRWGKVSVIHFDSHIGEIAL</sequence>
<gene>
    <name evidence="2" type="ORF">VFPPC_18751</name>
</gene>
<dbReference type="PANTHER" id="PTHR11358:SF28">
    <property type="entry name" value="HYPOTHETICAL ARGINASE FAMILY PROTEIN (EUROFUNG)"/>
    <property type="match status" value="1"/>
</dbReference>
<keyword evidence="3" id="KW-1185">Reference proteome</keyword>
<dbReference type="SUPFAM" id="SSF52768">
    <property type="entry name" value="Arginase/deacetylase"/>
    <property type="match status" value="1"/>
</dbReference>
<dbReference type="Pfam" id="PF00491">
    <property type="entry name" value="Arginase"/>
    <property type="match status" value="1"/>
</dbReference>
<dbReference type="RefSeq" id="XP_022285939.1">
    <property type="nucleotide sequence ID" value="XM_022430317.1"/>
</dbReference>
<dbReference type="Gene3D" id="3.40.800.10">
    <property type="entry name" value="Ureohydrolase domain"/>
    <property type="match status" value="1"/>
</dbReference>
<dbReference type="AlphaFoldDB" id="A0A219ASA5"/>
<dbReference type="OrthoDB" id="288726at2759"/>
<accession>A0A219ASA5</accession>
<dbReference type="GO" id="GO:0046872">
    <property type="term" value="F:metal ion binding"/>
    <property type="evidence" value="ECO:0007669"/>
    <property type="project" value="InterPro"/>
</dbReference>
<dbReference type="PROSITE" id="PS51409">
    <property type="entry name" value="ARGINASE_2"/>
    <property type="match status" value="1"/>
</dbReference>
<proteinExistence type="inferred from homology"/>
<protein>
    <submittedName>
        <fullName evidence="2">Arginase family domain-containing protein</fullName>
    </submittedName>
</protein>
<dbReference type="GeneID" id="28845001"/>
<dbReference type="EMBL" id="LSBJ02000001">
    <property type="protein sequence ID" value="OWT43522.1"/>
    <property type="molecule type" value="Genomic_DNA"/>
</dbReference>
<dbReference type="GO" id="GO:0008783">
    <property type="term" value="F:agmatinase activity"/>
    <property type="evidence" value="ECO:0007669"/>
    <property type="project" value="TreeGrafter"/>
</dbReference>
<organism evidence="2 3">
    <name type="scientific">Pochonia chlamydosporia 170</name>
    <dbReference type="NCBI Taxonomy" id="1380566"/>
    <lineage>
        <taxon>Eukaryota</taxon>
        <taxon>Fungi</taxon>
        <taxon>Dikarya</taxon>
        <taxon>Ascomycota</taxon>
        <taxon>Pezizomycotina</taxon>
        <taxon>Sordariomycetes</taxon>
        <taxon>Hypocreomycetidae</taxon>
        <taxon>Hypocreales</taxon>
        <taxon>Clavicipitaceae</taxon>
        <taxon>Pochonia</taxon>
    </lineage>
</organism>